<organism evidence="2 3">
    <name type="scientific">Sphingomonas rhizophila</name>
    <dbReference type="NCBI Taxonomy" id="2071607"/>
    <lineage>
        <taxon>Bacteria</taxon>
        <taxon>Pseudomonadati</taxon>
        <taxon>Pseudomonadota</taxon>
        <taxon>Alphaproteobacteria</taxon>
        <taxon>Sphingomonadales</taxon>
        <taxon>Sphingomonadaceae</taxon>
        <taxon>Sphingomonas</taxon>
    </lineage>
</organism>
<evidence type="ECO:0000313" key="2">
    <source>
        <dbReference type="EMBL" id="QNN64534.1"/>
    </source>
</evidence>
<dbReference type="AlphaFoldDB" id="A0A7G9S9K9"/>
<dbReference type="GO" id="GO:0044877">
    <property type="term" value="F:protein-containing complex binding"/>
    <property type="evidence" value="ECO:0007669"/>
    <property type="project" value="TreeGrafter"/>
</dbReference>
<proteinExistence type="predicted"/>
<dbReference type="InterPro" id="IPR008030">
    <property type="entry name" value="NmrA-like"/>
</dbReference>
<evidence type="ECO:0000313" key="3">
    <source>
        <dbReference type="Proteomes" id="UP000515955"/>
    </source>
</evidence>
<dbReference type="PANTHER" id="PTHR12126">
    <property type="entry name" value="NADH-UBIQUINONE OXIDOREDUCTASE 39 KDA SUBUNIT-RELATED"/>
    <property type="match status" value="1"/>
</dbReference>
<dbReference type="RefSeq" id="WP_187541533.1">
    <property type="nucleotide sequence ID" value="NZ_CP060717.1"/>
</dbReference>
<feature type="domain" description="NmrA-like" evidence="1">
    <location>
        <begin position="7"/>
        <end position="245"/>
    </location>
</feature>
<dbReference type="Gene3D" id="3.40.50.720">
    <property type="entry name" value="NAD(P)-binding Rossmann-like Domain"/>
    <property type="match status" value="1"/>
</dbReference>
<dbReference type="EMBL" id="CP060717">
    <property type="protein sequence ID" value="QNN64534.1"/>
    <property type="molecule type" value="Genomic_DNA"/>
</dbReference>
<reference evidence="2 3" key="1">
    <citation type="submission" date="2020-08" db="EMBL/GenBank/DDBJ databases">
        <title>Genome sequence of Sphingomonas rhizophila KACC 19189T.</title>
        <authorList>
            <person name="Hyun D.-W."/>
            <person name="Bae J.-W."/>
        </authorList>
    </citation>
    <scope>NUCLEOTIDE SEQUENCE [LARGE SCALE GENOMIC DNA]</scope>
    <source>
        <strain evidence="2 3">KACC 19189</strain>
    </source>
</reference>
<dbReference type="PANTHER" id="PTHR12126:SF11">
    <property type="entry name" value="NADH DEHYDROGENASE [UBIQUINONE] 1 ALPHA SUBCOMPLEX SUBUNIT 9, MITOCHONDRIAL"/>
    <property type="match status" value="1"/>
</dbReference>
<dbReference type="SUPFAM" id="SSF51735">
    <property type="entry name" value="NAD(P)-binding Rossmann-fold domains"/>
    <property type="match status" value="1"/>
</dbReference>
<dbReference type="Pfam" id="PF05368">
    <property type="entry name" value="NmrA"/>
    <property type="match status" value="1"/>
</dbReference>
<dbReference type="InterPro" id="IPR051207">
    <property type="entry name" value="ComplexI_NDUFA9_subunit"/>
</dbReference>
<dbReference type="Proteomes" id="UP000515955">
    <property type="component" value="Chromosome"/>
</dbReference>
<dbReference type="CDD" id="cd05271">
    <property type="entry name" value="NDUFA9_like_SDR_a"/>
    <property type="match status" value="1"/>
</dbReference>
<dbReference type="KEGG" id="srhi:H9L12_09475"/>
<keyword evidence="3" id="KW-1185">Reference proteome</keyword>
<accession>A0A7G9S9K9</accession>
<protein>
    <submittedName>
        <fullName evidence="2">Complex I NDUFA9 subunit family protein</fullName>
    </submittedName>
</protein>
<name>A0A7G9S9K9_9SPHN</name>
<evidence type="ECO:0000259" key="1">
    <source>
        <dbReference type="Pfam" id="PF05368"/>
    </source>
</evidence>
<gene>
    <name evidence="2" type="ORF">H9L12_09475</name>
</gene>
<sequence length="314" mass="33073">MSFPRDTKIVTVFGGGGFVGRYVCEALVKAGVRVRVAQRDPRQAFFLQPLGSVGQIGFVAADMRKSTSIEHAIDGASAVINLVGAFSGDLDKVHAAGPRLAAATARANGASAFVHVSAIGADPGSSSDYGRTKGEGETAVRSEFPGATIIRPSLVFGAEDQLTNRFATMAQLPFMPVVAGARRFQPVYVRDLGQAIAMAALDPARFGGKTFDIAGPEVMTMREMLEQIARIAGQSPSFVDVPDPIAALIANFGFLPGAPLTRDQWLMLQHDNVADASHPGLDAFGIAPTALAAVAPEWLNRFHKGGRFAPRQAA</sequence>
<dbReference type="InterPro" id="IPR036291">
    <property type="entry name" value="NAD(P)-bd_dom_sf"/>
</dbReference>